<dbReference type="CDD" id="cd07185">
    <property type="entry name" value="OmpA_C-like"/>
    <property type="match status" value="1"/>
</dbReference>
<dbReference type="PRINTS" id="PR01021">
    <property type="entry name" value="OMPADOMAIN"/>
</dbReference>
<dbReference type="RefSeq" id="WP_203877071.1">
    <property type="nucleotide sequence ID" value="NZ_BOOK01000034.1"/>
</dbReference>
<dbReference type="InterPro" id="IPR006664">
    <property type="entry name" value="OMP_bac"/>
</dbReference>
<keyword evidence="8" id="KW-1185">Reference proteome</keyword>
<accession>A0A8J3T1V8</accession>
<feature type="signal peptide" evidence="5">
    <location>
        <begin position="1"/>
        <end position="23"/>
    </location>
</feature>
<evidence type="ECO:0000313" key="8">
    <source>
        <dbReference type="Proteomes" id="UP000634476"/>
    </source>
</evidence>
<dbReference type="GO" id="GO:0009279">
    <property type="term" value="C:cell outer membrane"/>
    <property type="evidence" value="ECO:0007669"/>
    <property type="project" value="UniProtKB-SubCell"/>
</dbReference>
<keyword evidence="3" id="KW-0998">Cell outer membrane</keyword>
<dbReference type="Gene3D" id="3.30.1330.60">
    <property type="entry name" value="OmpA-like domain"/>
    <property type="match status" value="1"/>
</dbReference>
<feature type="domain" description="OmpA-like" evidence="6">
    <location>
        <begin position="65"/>
        <end position="192"/>
    </location>
</feature>
<comment type="subcellular location">
    <subcellularLocation>
        <location evidence="1">Cell outer membrane</location>
    </subcellularLocation>
</comment>
<proteinExistence type="predicted"/>
<dbReference type="EMBL" id="BOOK01000034">
    <property type="protein sequence ID" value="GII02748.1"/>
    <property type="molecule type" value="Genomic_DNA"/>
</dbReference>
<evidence type="ECO:0000256" key="4">
    <source>
        <dbReference type="PROSITE-ProRule" id="PRU00473"/>
    </source>
</evidence>
<gene>
    <name evidence="7" type="ORF">Pta02_47560</name>
</gene>
<dbReference type="PROSITE" id="PS51123">
    <property type="entry name" value="OMPA_2"/>
    <property type="match status" value="1"/>
</dbReference>
<dbReference type="AlphaFoldDB" id="A0A8J3T1V8"/>
<evidence type="ECO:0000256" key="2">
    <source>
        <dbReference type="ARBA" id="ARBA00023136"/>
    </source>
</evidence>
<keyword evidence="2 4" id="KW-0472">Membrane</keyword>
<evidence type="ECO:0000259" key="6">
    <source>
        <dbReference type="PROSITE" id="PS51123"/>
    </source>
</evidence>
<dbReference type="SUPFAM" id="SSF103088">
    <property type="entry name" value="OmpA-like"/>
    <property type="match status" value="1"/>
</dbReference>
<sequence length="192" mass="20100">MFRSVSAALAVGLAVLTPSPAPTQGPGPTPGPPARAPVVDVHAPVVDIELRVSDLNESIIDADTPARSRITMAADVLFAFDKATLTAKAGEQLARAATVLKQEAGGRRIRIDGHTDARGDDAYNLALSLRRAKAVERALAPLVEGAGITFAVEGHGAAVPVAADTMTDEHGWVVDNPKGRAKNRRVEITFSR</sequence>
<dbReference type="PANTHER" id="PTHR30329">
    <property type="entry name" value="STATOR ELEMENT OF FLAGELLAR MOTOR COMPLEX"/>
    <property type="match status" value="1"/>
</dbReference>
<name>A0A8J3T1V8_9ACTN</name>
<keyword evidence="5" id="KW-0732">Signal</keyword>
<dbReference type="Proteomes" id="UP000634476">
    <property type="component" value="Unassembled WGS sequence"/>
</dbReference>
<evidence type="ECO:0000313" key="7">
    <source>
        <dbReference type="EMBL" id="GII02748.1"/>
    </source>
</evidence>
<feature type="chain" id="PRO_5035156423" description="OmpA-like domain-containing protein" evidence="5">
    <location>
        <begin position="24"/>
        <end position="192"/>
    </location>
</feature>
<protein>
    <recommendedName>
        <fullName evidence="6">OmpA-like domain-containing protein</fullName>
    </recommendedName>
</protein>
<reference evidence="7" key="1">
    <citation type="submission" date="2021-01" db="EMBL/GenBank/DDBJ databases">
        <title>Whole genome shotgun sequence of Planobispora takensis NBRC 109077.</title>
        <authorList>
            <person name="Komaki H."/>
            <person name="Tamura T."/>
        </authorList>
    </citation>
    <scope>NUCLEOTIDE SEQUENCE</scope>
    <source>
        <strain evidence="7">NBRC 109077</strain>
    </source>
</reference>
<dbReference type="Pfam" id="PF00691">
    <property type="entry name" value="OmpA"/>
    <property type="match status" value="1"/>
</dbReference>
<evidence type="ECO:0000256" key="5">
    <source>
        <dbReference type="SAM" id="SignalP"/>
    </source>
</evidence>
<dbReference type="InterPro" id="IPR036737">
    <property type="entry name" value="OmpA-like_sf"/>
</dbReference>
<dbReference type="PANTHER" id="PTHR30329:SF21">
    <property type="entry name" value="LIPOPROTEIN YIAD-RELATED"/>
    <property type="match status" value="1"/>
</dbReference>
<dbReference type="InterPro" id="IPR050330">
    <property type="entry name" value="Bact_OuterMem_StrucFunc"/>
</dbReference>
<evidence type="ECO:0000256" key="1">
    <source>
        <dbReference type="ARBA" id="ARBA00004442"/>
    </source>
</evidence>
<evidence type="ECO:0000256" key="3">
    <source>
        <dbReference type="ARBA" id="ARBA00023237"/>
    </source>
</evidence>
<organism evidence="7 8">
    <name type="scientific">Planobispora takensis</name>
    <dbReference type="NCBI Taxonomy" id="1367882"/>
    <lineage>
        <taxon>Bacteria</taxon>
        <taxon>Bacillati</taxon>
        <taxon>Actinomycetota</taxon>
        <taxon>Actinomycetes</taxon>
        <taxon>Streptosporangiales</taxon>
        <taxon>Streptosporangiaceae</taxon>
        <taxon>Planobispora</taxon>
    </lineage>
</organism>
<comment type="caution">
    <text evidence="7">The sequence shown here is derived from an EMBL/GenBank/DDBJ whole genome shotgun (WGS) entry which is preliminary data.</text>
</comment>
<dbReference type="InterPro" id="IPR006665">
    <property type="entry name" value="OmpA-like"/>
</dbReference>